<dbReference type="GO" id="GO:0090313">
    <property type="term" value="P:regulation of protein targeting to membrane"/>
    <property type="evidence" value="ECO:0007669"/>
    <property type="project" value="TreeGrafter"/>
</dbReference>
<proteinExistence type="predicted"/>
<gene>
    <name evidence="2" type="ORF">SAMN05444338_10139</name>
</gene>
<dbReference type="RefSeq" id="WP_091428358.1">
    <property type="nucleotide sequence ID" value="NZ_FNMV01000001.1"/>
</dbReference>
<name>A0A1H2PZT5_9FLAO</name>
<dbReference type="PANTHER" id="PTHR30441">
    <property type="entry name" value="DUF748 DOMAIN-CONTAINING PROTEIN"/>
    <property type="match status" value="1"/>
</dbReference>
<keyword evidence="3" id="KW-1185">Reference proteome</keyword>
<sequence length="821" mass="92006">MRRSLDKIKSVAKRKPFNKKIKKIGYFLLLFFALTLVISVGLAFYVKANKAKILAQISDVVSENINGTVEIGDVNYKFFTGFPNATLSLENVVLKDSLWEVHKRTFLDAEEIELQLNVLKLFKSEVHIQKVVVNKASVYLFKDKNGKTNSNIFKSKSKEEESKESGKTIIDELILNEVSFISENLHGNKLFHFEVAFLKSKVKLKGDHIKAVIELDVLAKSMAFNVNRGSFIKGKKVKGIAVADYSKNQKTIDVFLDQLKIGDDAFDISGHFDLGKKNQSPFDIDIKTTILWRSASKLLANNISSKLDLYNINEPLSAHCTLKGDLNSEGDPEIMVTAEVRDNKLQIPDGTITNCNFDGRFTNNYIKGKGFNDANSAIVLSHFSGAYATIPFTVPVAKIINFEKPIATGKLQSDFEVTRLNEIINEEFMHFIKGNAKANLDFVVDIENYKFLKPHFIGNVAVKNASLKYVPKNVTLEDTAIELYFTEESLLVQKIQFKNRLNSIFMEFKIENFLNLYYDDPEKMIVNWKIYSPYLNAKEFLGILTTNQKAKTKKGAAKNSFSDNLHNAFDKSQVVLDLKVDKIGYAKLVAADAKARIKIINNKLTLENGWVKSSGGSISFDGSMTPVKESYSFNANAKVNGVDISQFLYSFDNFGVRSFSSESLKGKLTAQAAVSGVLNPEGELMKQTINGDVKFNVNKGALVDFEPIKTGWKLLFPFRDLNNITFSDLLGDFNIKGEKVTINELKISSSVMNFDVDGIYSFGKGTNLNITVPIRNPKNDNDIKSKSEREDKRYRGIVLHLLATDGNDGKVKVKLVGNPDK</sequence>
<dbReference type="Proteomes" id="UP000198569">
    <property type="component" value="Unassembled WGS sequence"/>
</dbReference>
<protein>
    <submittedName>
        <fullName evidence="2">AsmA family protein</fullName>
    </submittedName>
</protein>
<dbReference type="InterPro" id="IPR052894">
    <property type="entry name" value="AsmA-related"/>
</dbReference>
<dbReference type="PANTHER" id="PTHR30441:SF4">
    <property type="entry name" value="PROTEIN ASMA"/>
    <property type="match status" value="1"/>
</dbReference>
<dbReference type="STRING" id="229203.SAMN05444338_10139"/>
<accession>A0A1H2PZT5</accession>
<dbReference type="AlphaFoldDB" id="A0A1H2PZT5"/>
<organism evidence="2 3">
    <name type="scientific">Flavobacterium degerlachei</name>
    <dbReference type="NCBI Taxonomy" id="229203"/>
    <lineage>
        <taxon>Bacteria</taxon>
        <taxon>Pseudomonadati</taxon>
        <taxon>Bacteroidota</taxon>
        <taxon>Flavobacteriia</taxon>
        <taxon>Flavobacteriales</taxon>
        <taxon>Flavobacteriaceae</taxon>
        <taxon>Flavobacterium</taxon>
    </lineage>
</organism>
<dbReference type="EMBL" id="FNMV01000001">
    <property type="protein sequence ID" value="SDW00351.1"/>
    <property type="molecule type" value="Genomic_DNA"/>
</dbReference>
<evidence type="ECO:0000313" key="2">
    <source>
        <dbReference type="EMBL" id="SDW00351.1"/>
    </source>
</evidence>
<dbReference type="InterPro" id="IPR007844">
    <property type="entry name" value="AsmA"/>
</dbReference>
<evidence type="ECO:0000313" key="3">
    <source>
        <dbReference type="Proteomes" id="UP000198569"/>
    </source>
</evidence>
<feature type="domain" description="AsmA" evidence="1">
    <location>
        <begin position="19"/>
        <end position="162"/>
    </location>
</feature>
<evidence type="ECO:0000259" key="1">
    <source>
        <dbReference type="Pfam" id="PF05170"/>
    </source>
</evidence>
<reference evidence="3" key="1">
    <citation type="submission" date="2016-10" db="EMBL/GenBank/DDBJ databases">
        <authorList>
            <person name="Varghese N."/>
            <person name="Submissions S."/>
        </authorList>
    </citation>
    <scope>NUCLEOTIDE SEQUENCE [LARGE SCALE GENOMIC DNA]</scope>
    <source>
        <strain evidence="3">DSM 15718</strain>
    </source>
</reference>
<dbReference type="Pfam" id="PF05170">
    <property type="entry name" value="AsmA"/>
    <property type="match status" value="1"/>
</dbReference>
<dbReference type="OrthoDB" id="1489065at2"/>
<dbReference type="GO" id="GO:0005886">
    <property type="term" value="C:plasma membrane"/>
    <property type="evidence" value="ECO:0007669"/>
    <property type="project" value="TreeGrafter"/>
</dbReference>